<dbReference type="Proteomes" id="UP000248536">
    <property type="component" value="Chromosome"/>
</dbReference>
<dbReference type="Gene3D" id="3.40.720.10">
    <property type="entry name" value="Alkaline Phosphatase, subunit A"/>
    <property type="match status" value="1"/>
</dbReference>
<dbReference type="InterPro" id="IPR017850">
    <property type="entry name" value="Alkaline_phosphatase_core_sf"/>
</dbReference>
<evidence type="ECO:0000256" key="2">
    <source>
        <dbReference type="ARBA" id="ARBA00022723"/>
    </source>
</evidence>
<feature type="domain" description="Sulfatase N-terminal" evidence="5">
    <location>
        <begin position="40"/>
        <end position="419"/>
    </location>
</feature>
<organism evidence="6 7">
    <name type="scientific">Flagellimonas maritima</name>
    <dbReference type="NCBI Taxonomy" id="1383885"/>
    <lineage>
        <taxon>Bacteria</taxon>
        <taxon>Pseudomonadati</taxon>
        <taxon>Bacteroidota</taxon>
        <taxon>Flavobacteriia</taxon>
        <taxon>Flavobacteriales</taxon>
        <taxon>Flavobacteriaceae</taxon>
        <taxon>Flagellimonas</taxon>
    </lineage>
</organism>
<dbReference type="InterPro" id="IPR000917">
    <property type="entry name" value="Sulfatase_N"/>
</dbReference>
<gene>
    <name evidence="6" type="ORF">HME9304_00659</name>
</gene>
<dbReference type="InterPro" id="IPR024607">
    <property type="entry name" value="Sulfatase_CS"/>
</dbReference>
<keyword evidence="4" id="KW-0106">Calcium</keyword>
<reference evidence="6 7" key="1">
    <citation type="submission" date="2018-06" db="EMBL/GenBank/DDBJ databases">
        <title>Spongiibacterium sp. HME9304 Genome sequencing and assembly.</title>
        <authorList>
            <person name="Kang H."/>
            <person name="Kim H."/>
            <person name="Joh K."/>
        </authorList>
    </citation>
    <scope>NUCLEOTIDE SEQUENCE [LARGE SCALE GENOMIC DNA]</scope>
    <source>
        <strain evidence="6 7">HME9304</strain>
    </source>
</reference>
<evidence type="ECO:0000259" key="5">
    <source>
        <dbReference type="Pfam" id="PF00884"/>
    </source>
</evidence>
<dbReference type="Gene3D" id="3.30.1120.10">
    <property type="match status" value="1"/>
</dbReference>
<keyword evidence="7" id="KW-1185">Reference proteome</keyword>
<dbReference type="CDD" id="cd16143">
    <property type="entry name" value="ARS_like"/>
    <property type="match status" value="1"/>
</dbReference>
<dbReference type="AlphaFoldDB" id="A0A2Z4LQI9"/>
<evidence type="ECO:0000313" key="6">
    <source>
        <dbReference type="EMBL" id="AWX43668.1"/>
    </source>
</evidence>
<evidence type="ECO:0000313" key="7">
    <source>
        <dbReference type="Proteomes" id="UP000248536"/>
    </source>
</evidence>
<dbReference type="RefSeq" id="WP_206170493.1">
    <property type="nucleotide sequence ID" value="NZ_CP030104.1"/>
</dbReference>
<evidence type="ECO:0000256" key="1">
    <source>
        <dbReference type="ARBA" id="ARBA00008779"/>
    </source>
</evidence>
<dbReference type="SUPFAM" id="SSF53649">
    <property type="entry name" value="Alkaline phosphatase-like"/>
    <property type="match status" value="1"/>
</dbReference>
<dbReference type="EMBL" id="CP030104">
    <property type="protein sequence ID" value="AWX43668.1"/>
    <property type="molecule type" value="Genomic_DNA"/>
</dbReference>
<keyword evidence="2" id="KW-0479">Metal-binding</keyword>
<dbReference type="KEGG" id="spon:HME9304_00659"/>
<dbReference type="InterPro" id="IPR050738">
    <property type="entry name" value="Sulfatase"/>
</dbReference>
<dbReference type="PROSITE" id="PS00523">
    <property type="entry name" value="SULFATASE_1"/>
    <property type="match status" value="1"/>
</dbReference>
<name>A0A2Z4LQI9_9FLAO</name>
<evidence type="ECO:0000256" key="4">
    <source>
        <dbReference type="ARBA" id="ARBA00022837"/>
    </source>
</evidence>
<dbReference type="PANTHER" id="PTHR42693:SF53">
    <property type="entry name" value="ENDO-4-O-SULFATASE"/>
    <property type="match status" value="1"/>
</dbReference>
<dbReference type="PANTHER" id="PTHR42693">
    <property type="entry name" value="ARYLSULFATASE FAMILY MEMBER"/>
    <property type="match status" value="1"/>
</dbReference>
<evidence type="ECO:0000256" key="3">
    <source>
        <dbReference type="ARBA" id="ARBA00022801"/>
    </source>
</evidence>
<accession>A0A2Z4LQI9</accession>
<protein>
    <submittedName>
        <fullName evidence="6">Arylsulfatase</fullName>
        <ecNumber evidence="6">3.1.6.-</ecNumber>
    </submittedName>
</protein>
<dbReference type="GO" id="GO:0046872">
    <property type="term" value="F:metal ion binding"/>
    <property type="evidence" value="ECO:0007669"/>
    <property type="project" value="UniProtKB-KW"/>
</dbReference>
<sequence>MLIYFKQYTHSSLTILSLSLLFFISSCKGQKKEYDKSRPPNIVIILADDLGYGDIGYYNENSLIPTSNLDKLASEGISLTNAYCPIAVCSPTRYALMTGTYPWRSWNESGVMRNYERSMIEKDQLTLPAMLKQNGYVTAGFGKWHLGTSFQTTDGQHPVGYGMFKADKNGANLDITKPVHDGPIDHGFDKWLGFSCASECWILDGKKIVAILDHPYYTTEAAQGTEHLEAIAMEDYLSYITNSSLNFIREQSTETSPFFLYFAPYVPHTPLAPSENFKNKTQAGQYGDYVNELDDSVGQLLNALAENNLTDNTIVLFASDNGSAFKISYKGIEDSDKRNRGGGHPVDIDNYPTKESLNPNGFIAHYPNGNLKGAKSTAWEGGVRTPLIVRWPKQIPAGIKSHQLFALNDVMPSLAGILNIVLPDDAALDGFDLTGVLKGEYKGLRRSVIVQSSNNIFGLRMGKWKFIHGSKRDHNSATDELYDLSIDPSESKNLLKESPEIAKMMKRELLKLLNSKRTNFN</sequence>
<dbReference type="PROSITE" id="PS51257">
    <property type="entry name" value="PROKAR_LIPOPROTEIN"/>
    <property type="match status" value="1"/>
</dbReference>
<proteinExistence type="inferred from homology"/>
<dbReference type="EC" id="3.1.6.-" evidence="6"/>
<keyword evidence="3 6" id="KW-0378">Hydrolase</keyword>
<dbReference type="GO" id="GO:0004065">
    <property type="term" value="F:arylsulfatase activity"/>
    <property type="evidence" value="ECO:0007669"/>
    <property type="project" value="TreeGrafter"/>
</dbReference>
<comment type="similarity">
    <text evidence="1">Belongs to the sulfatase family.</text>
</comment>
<dbReference type="Pfam" id="PF00884">
    <property type="entry name" value="Sulfatase"/>
    <property type="match status" value="1"/>
</dbReference>